<evidence type="ECO:0000313" key="2">
    <source>
        <dbReference type="EMBL" id="GGL91568.1"/>
    </source>
</evidence>
<reference evidence="2" key="1">
    <citation type="journal article" date="2014" name="Int. J. Syst. Evol. Microbiol.">
        <title>Complete genome sequence of Corynebacterium casei LMG S-19264T (=DSM 44701T), isolated from a smear-ripened cheese.</title>
        <authorList>
            <consortium name="US DOE Joint Genome Institute (JGI-PGF)"/>
            <person name="Walter F."/>
            <person name="Albersmeier A."/>
            <person name="Kalinowski J."/>
            <person name="Ruckert C."/>
        </authorList>
    </citation>
    <scope>NUCLEOTIDE SEQUENCE</scope>
    <source>
        <strain evidence="2">CGMCC 1.6293</strain>
    </source>
</reference>
<name>A0A917SPV0_9RHOB</name>
<organism evidence="2 3">
    <name type="scientific">Pseudooceanicola nanhaiensis</name>
    <dbReference type="NCBI Taxonomy" id="375761"/>
    <lineage>
        <taxon>Bacteria</taxon>
        <taxon>Pseudomonadati</taxon>
        <taxon>Pseudomonadota</taxon>
        <taxon>Alphaproteobacteria</taxon>
        <taxon>Rhodobacterales</taxon>
        <taxon>Paracoccaceae</taxon>
        <taxon>Pseudooceanicola</taxon>
    </lineage>
</organism>
<dbReference type="InterPro" id="IPR053802">
    <property type="entry name" value="DUF6950"/>
</dbReference>
<evidence type="ECO:0000259" key="1">
    <source>
        <dbReference type="Pfam" id="PF22262"/>
    </source>
</evidence>
<dbReference type="Proteomes" id="UP000649829">
    <property type="component" value="Unassembled WGS sequence"/>
</dbReference>
<sequence length="135" mass="14240">MKRLPDWRSRLAAYIAVSFDRPLRPGRFDCALFAAGAIEAMTGEDPAADWRGSYSTIEGGISALRAAGHADHVSFAAALFDEVPVAHARLGDLAVVPEGDRAGLGIVQGARVYVLHISGGLGTVPLIAAERAFRV</sequence>
<evidence type="ECO:0000313" key="3">
    <source>
        <dbReference type="Proteomes" id="UP000649829"/>
    </source>
</evidence>
<reference evidence="2" key="2">
    <citation type="submission" date="2020-09" db="EMBL/GenBank/DDBJ databases">
        <authorList>
            <person name="Sun Q."/>
            <person name="Zhou Y."/>
        </authorList>
    </citation>
    <scope>NUCLEOTIDE SEQUENCE</scope>
    <source>
        <strain evidence="2">CGMCC 1.6293</strain>
    </source>
</reference>
<dbReference type="AlphaFoldDB" id="A0A917SPV0"/>
<feature type="domain" description="DUF6950" evidence="1">
    <location>
        <begin position="2"/>
        <end position="135"/>
    </location>
</feature>
<dbReference type="EMBL" id="BMLF01000001">
    <property type="protein sequence ID" value="GGL91568.1"/>
    <property type="molecule type" value="Genomic_DNA"/>
</dbReference>
<keyword evidence="3" id="KW-1185">Reference proteome</keyword>
<gene>
    <name evidence="2" type="ORF">GCM10011534_12180</name>
</gene>
<proteinExistence type="predicted"/>
<accession>A0A917SPV0</accession>
<dbReference type="Pfam" id="PF22262">
    <property type="entry name" value="DUF6950"/>
    <property type="match status" value="1"/>
</dbReference>
<protein>
    <recommendedName>
        <fullName evidence="1">DUF6950 domain-containing protein</fullName>
    </recommendedName>
</protein>
<comment type="caution">
    <text evidence="2">The sequence shown here is derived from an EMBL/GenBank/DDBJ whole genome shotgun (WGS) entry which is preliminary data.</text>
</comment>
<dbReference type="RefSeq" id="WP_028286079.1">
    <property type="nucleotide sequence ID" value="NZ_BMLF01000001.1"/>
</dbReference>